<dbReference type="GO" id="GO:0043115">
    <property type="term" value="F:precorrin-2 dehydrogenase activity"/>
    <property type="evidence" value="ECO:0007669"/>
    <property type="project" value="UniProtKB-EC"/>
</dbReference>
<dbReference type="SUPFAM" id="SSF51735">
    <property type="entry name" value="NAD(P)-binding Rossmann-fold domains"/>
    <property type="match status" value="1"/>
</dbReference>
<dbReference type="PANTHER" id="PTHR35330:SF1">
    <property type="entry name" value="SIROHEME BIOSYNTHESIS PROTEIN MET8"/>
    <property type="match status" value="1"/>
</dbReference>
<proteinExistence type="predicted"/>
<evidence type="ECO:0000256" key="1">
    <source>
        <dbReference type="ARBA" id="ARBA00005010"/>
    </source>
</evidence>
<evidence type="ECO:0000256" key="3">
    <source>
        <dbReference type="ARBA" id="ARBA00023002"/>
    </source>
</evidence>
<name>A0A8H2VFS5_9SACH</name>
<dbReference type="UniPathway" id="UPA00262">
    <property type="reaction ID" value="UER00222"/>
</dbReference>
<dbReference type="EC" id="1.3.1.76" evidence="2"/>
<dbReference type="GO" id="GO:0004325">
    <property type="term" value="F:ferrochelatase activity"/>
    <property type="evidence" value="ECO:0007669"/>
    <property type="project" value="InterPro"/>
</dbReference>
<dbReference type="GeneID" id="64857391"/>
<dbReference type="Pfam" id="PF14824">
    <property type="entry name" value="Sirohm_synth_M"/>
    <property type="match status" value="1"/>
</dbReference>
<dbReference type="InterPro" id="IPR028162">
    <property type="entry name" value="Met8_C"/>
</dbReference>
<dbReference type="OrthoDB" id="1721126at2759"/>
<accession>A0A8H2VFS5</accession>
<dbReference type="GO" id="GO:0019354">
    <property type="term" value="P:siroheme biosynthetic process"/>
    <property type="evidence" value="ECO:0007669"/>
    <property type="project" value="UniProtKB-UniPathway"/>
</dbReference>
<evidence type="ECO:0000313" key="9">
    <source>
        <dbReference type="Proteomes" id="UP000644660"/>
    </source>
</evidence>
<dbReference type="InterPro" id="IPR028281">
    <property type="entry name" value="Sirohaem_synthase_central"/>
</dbReference>
<evidence type="ECO:0000259" key="7">
    <source>
        <dbReference type="Pfam" id="PF14824"/>
    </source>
</evidence>
<organism evidence="8 9">
    <name type="scientific">Maudiozyma barnettii</name>
    <dbReference type="NCBI Taxonomy" id="61262"/>
    <lineage>
        <taxon>Eukaryota</taxon>
        <taxon>Fungi</taxon>
        <taxon>Dikarya</taxon>
        <taxon>Ascomycota</taxon>
        <taxon>Saccharomycotina</taxon>
        <taxon>Saccharomycetes</taxon>
        <taxon>Saccharomycetales</taxon>
        <taxon>Saccharomycetaceae</taxon>
        <taxon>Maudiozyma</taxon>
    </lineage>
</organism>
<dbReference type="RefSeq" id="XP_041406242.1">
    <property type="nucleotide sequence ID" value="XM_041550308.1"/>
</dbReference>
<evidence type="ECO:0000256" key="4">
    <source>
        <dbReference type="ARBA" id="ARBA00023027"/>
    </source>
</evidence>
<keyword evidence="4" id="KW-0520">NAD</keyword>
<dbReference type="PANTHER" id="PTHR35330">
    <property type="entry name" value="SIROHEME BIOSYNTHESIS PROTEIN MET8"/>
    <property type="match status" value="1"/>
</dbReference>
<dbReference type="SUPFAM" id="SSF75615">
    <property type="entry name" value="Siroheme synthase middle domains-like"/>
    <property type="match status" value="1"/>
</dbReference>
<comment type="caution">
    <text evidence="8">The sequence shown here is derived from an EMBL/GenBank/DDBJ whole genome shotgun (WGS) entry which is preliminary data.</text>
</comment>
<dbReference type="Gene3D" id="3.30.160.110">
    <property type="entry name" value="Siroheme synthase, domain 2"/>
    <property type="match status" value="1"/>
</dbReference>
<dbReference type="Gene3D" id="3.40.50.720">
    <property type="entry name" value="NAD(P)-binding Rossmann-like Domain"/>
    <property type="match status" value="1"/>
</dbReference>
<gene>
    <name evidence="8" type="ORF">KABA2_04S05368</name>
</gene>
<dbReference type="AlphaFoldDB" id="A0A8H2VFS5"/>
<dbReference type="InterPro" id="IPR036291">
    <property type="entry name" value="NAD(P)-bd_dom_sf"/>
</dbReference>
<keyword evidence="9" id="KW-1185">Reference proteome</keyword>
<keyword evidence="3" id="KW-0560">Oxidoreductase</keyword>
<feature type="domain" description="Siroheme synthase central" evidence="7">
    <location>
        <begin position="149"/>
        <end position="175"/>
    </location>
</feature>
<feature type="domain" description="Siroheme biosynthesis protein Met8 C-terminal" evidence="6">
    <location>
        <begin position="184"/>
        <end position="246"/>
    </location>
</feature>
<dbReference type="EMBL" id="CAEFZW010000004">
    <property type="protein sequence ID" value="CAB4254398.1"/>
    <property type="molecule type" value="Genomic_DNA"/>
</dbReference>
<dbReference type="Pfam" id="PF13241">
    <property type="entry name" value="NAD_binding_7"/>
    <property type="match status" value="1"/>
</dbReference>
<evidence type="ECO:0000256" key="5">
    <source>
        <dbReference type="ARBA" id="ARBA00023244"/>
    </source>
</evidence>
<dbReference type="Pfam" id="PF14823">
    <property type="entry name" value="Sirohm_synth_C"/>
    <property type="match status" value="1"/>
</dbReference>
<protein>
    <recommendedName>
        <fullName evidence="2">precorrin-2 dehydrogenase</fullName>
        <ecNumber evidence="2">1.3.1.76</ecNumber>
    </recommendedName>
</protein>
<dbReference type="Gene3D" id="1.10.3280.10">
    <property type="entry name" value="Siroheme synthase, domain 3"/>
    <property type="match status" value="1"/>
</dbReference>
<dbReference type="InterPro" id="IPR028161">
    <property type="entry name" value="Met8-like"/>
</dbReference>
<evidence type="ECO:0000256" key="2">
    <source>
        <dbReference type="ARBA" id="ARBA00012400"/>
    </source>
</evidence>
<reference evidence="8 9" key="1">
    <citation type="submission" date="2020-05" db="EMBL/GenBank/DDBJ databases">
        <authorList>
            <person name="Casaregola S."/>
            <person name="Devillers H."/>
            <person name="Grondin C."/>
        </authorList>
    </citation>
    <scope>NUCLEOTIDE SEQUENCE [LARGE SCALE GENOMIC DNA]</scope>
    <source>
        <strain evidence="8 9">CLIB 1767</strain>
    </source>
</reference>
<sequence length="274" mass="30904">MLSLQLAHRLENRHVLLIGAGDVAVTRIPKLLPTGCKLTIISPSLHDKIRATFPSEWHDGIPLGGVITNEHWNSQIQQSYRVVNDTYRQEQLDLEPAWSLILVCISDHDVSRQIYEDVVAKYGSAQMINVADVPPLCNFYFGANATLAQGRLQILVSTNGLSPRFSALLRDDIEQRYDSQAGQLDLAIDKLGQLRSRIRVIACNTNDVAFRMNWVKLVTDRFGLAYCHVMDVEKLSHLFTQMYNDATLQTVTPVAVTDSDLPSHDYMLQHYSQL</sequence>
<dbReference type="Proteomes" id="UP000644660">
    <property type="component" value="Unassembled WGS sequence"/>
</dbReference>
<comment type="pathway">
    <text evidence="1">Porphyrin-containing compound metabolism; siroheme biosynthesis; sirohydrochlorin from precorrin-2: step 1/1.</text>
</comment>
<evidence type="ECO:0000313" key="8">
    <source>
        <dbReference type="EMBL" id="CAB4254398.1"/>
    </source>
</evidence>
<evidence type="ECO:0000259" key="6">
    <source>
        <dbReference type="Pfam" id="PF14823"/>
    </source>
</evidence>
<keyword evidence="5" id="KW-0627">Porphyrin biosynthesis</keyword>